<dbReference type="SUPFAM" id="SSF56601">
    <property type="entry name" value="beta-lactamase/transpeptidase-like"/>
    <property type="match status" value="1"/>
</dbReference>
<evidence type="ECO:0000259" key="1">
    <source>
        <dbReference type="Pfam" id="PF00144"/>
    </source>
</evidence>
<evidence type="ECO:0000313" key="3">
    <source>
        <dbReference type="Proteomes" id="UP000031778"/>
    </source>
</evidence>
<organism evidence="2 3">
    <name type="scientific">Bacillus bombysepticus str. Wang</name>
    <dbReference type="NCBI Taxonomy" id="1330043"/>
    <lineage>
        <taxon>Bacteria</taxon>
        <taxon>Bacillati</taxon>
        <taxon>Bacillota</taxon>
        <taxon>Bacilli</taxon>
        <taxon>Bacillales</taxon>
        <taxon>Bacillaceae</taxon>
        <taxon>Bacillus</taxon>
        <taxon>Bacillus cereus group</taxon>
    </lineage>
</organism>
<dbReference type="Pfam" id="PF00144">
    <property type="entry name" value="Beta-lactamase"/>
    <property type="match status" value="1"/>
</dbReference>
<keyword evidence="3" id="KW-1185">Reference proteome</keyword>
<keyword evidence="2" id="KW-0614">Plasmid</keyword>
<sequence length="334" mass="38496">MTDEYKHLISYVDKIKELNYSTASALIVIHNDKIVVNHYNGRHSNVDSSKKISQSSQFHVASARKSYLGLAVAYALYEGKIKSLDDYARDYFDEYDWDVLGDTTLRHLVTYSHGIDDNDGAIFREFEPGERWAYKGMGVIMMTQLINNLYKKPFTQLLKERVFEPLNFKETAWRTIEIDKLVKVITDPSRDAILPINHSTSGLEGNLFVSTREFAYWGYLHLKKGFMNGKQIVPKKVIEIATKVQSPIYKDRTLPENGLFWYVQNNHTLKSEMGERVPVGSFQILGNTGPTILVIPKYNVVVAKMYNKKYNYGGDNYLYYLREFSNLVADTFAK</sequence>
<geneLocation type="plasmid" evidence="2 3">
    <name>pBb</name>
</geneLocation>
<evidence type="ECO:0000313" key="2">
    <source>
        <dbReference type="EMBL" id="AHX21734.1"/>
    </source>
</evidence>
<gene>
    <name evidence="2" type="ORF">CY96_28430</name>
</gene>
<dbReference type="EMBL" id="CP007513">
    <property type="protein sequence ID" value="AHX21734.1"/>
    <property type="molecule type" value="Genomic_DNA"/>
</dbReference>
<dbReference type="PANTHER" id="PTHR43283">
    <property type="entry name" value="BETA-LACTAMASE-RELATED"/>
    <property type="match status" value="1"/>
</dbReference>
<name>A0A9W3LA65_9BACI</name>
<dbReference type="InterPro" id="IPR001466">
    <property type="entry name" value="Beta-lactam-related"/>
</dbReference>
<reference evidence="3" key="1">
    <citation type="submission" date="2014-03" db="EMBL/GenBank/DDBJ databases">
        <title>The Complete Genome Sequence of Bacillus bombyseptieus.</title>
        <authorList>
            <person name="Cheng T."/>
            <person name="Lin P."/>
            <person name="Jin S."/>
            <person name="Wu Y."/>
            <person name="Fu B."/>
            <person name="Long R."/>
            <person name="Liu D."/>
            <person name="Guo Y."/>
            <person name="Peng L."/>
            <person name="Xia Q."/>
        </authorList>
    </citation>
    <scope>NUCLEOTIDE SEQUENCE [LARGE SCALE GENOMIC DNA]</scope>
    <source>
        <strain evidence="3">wang</strain>
        <plasmid evidence="3">pBb</plasmid>
    </source>
</reference>
<accession>A0A9W3LA65</accession>
<proteinExistence type="predicted"/>
<dbReference type="RefSeq" id="WP_044585211.1">
    <property type="nucleotide sequence ID" value="NZ_CP007513.1"/>
</dbReference>
<feature type="domain" description="Beta-lactamase-related" evidence="1">
    <location>
        <begin position="25"/>
        <end position="320"/>
    </location>
</feature>
<dbReference type="KEGG" id="bby:CY96_28430"/>
<dbReference type="Gene3D" id="3.40.710.10">
    <property type="entry name" value="DD-peptidase/beta-lactamase superfamily"/>
    <property type="match status" value="1"/>
</dbReference>
<dbReference type="Proteomes" id="UP000031778">
    <property type="component" value="Plasmid pBb"/>
</dbReference>
<dbReference type="InterPro" id="IPR050789">
    <property type="entry name" value="Diverse_Enzym_Activities"/>
</dbReference>
<dbReference type="PANTHER" id="PTHR43283:SF7">
    <property type="entry name" value="BETA-LACTAMASE-RELATED DOMAIN-CONTAINING PROTEIN"/>
    <property type="match status" value="1"/>
</dbReference>
<dbReference type="InterPro" id="IPR012338">
    <property type="entry name" value="Beta-lactam/transpept-like"/>
</dbReference>
<dbReference type="AlphaFoldDB" id="A0A9W3LA65"/>
<protein>
    <submittedName>
        <fullName evidence="2">Penicillin-binding protein</fullName>
    </submittedName>
</protein>